<feature type="compositionally biased region" description="Low complexity" evidence="1">
    <location>
        <begin position="106"/>
        <end position="154"/>
    </location>
</feature>
<name>G4TBE8_SERID</name>
<keyword evidence="2" id="KW-0812">Transmembrane</keyword>
<evidence type="ECO:0000313" key="5">
    <source>
        <dbReference type="Proteomes" id="UP000007148"/>
    </source>
</evidence>
<evidence type="ECO:0000256" key="2">
    <source>
        <dbReference type="SAM" id="Phobius"/>
    </source>
</evidence>
<dbReference type="HOGENOM" id="CLU_042546_0_0_1"/>
<evidence type="ECO:0000256" key="1">
    <source>
        <dbReference type="SAM" id="MobiDB-lite"/>
    </source>
</evidence>
<feature type="region of interest" description="Disordered" evidence="1">
    <location>
        <begin position="98"/>
        <end position="192"/>
    </location>
</feature>
<gene>
    <name evidence="4" type="ORF">PIIN_02519</name>
</gene>
<feature type="signal peptide" evidence="3">
    <location>
        <begin position="1"/>
        <end position="19"/>
    </location>
</feature>
<evidence type="ECO:0008006" key="6">
    <source>
        <dbReference type="Google" id="ProtNLM"/>
    </source>
</evidence>
<keyword evidence="3" id="KW-0732">Signal</keyword>
<dbReference type="EMBL" id="CAFZ01000037">
    <property type="protein sequence ID" value="CCA68654.1"/>
    <property type="molecule type" value="Genomic_DNA"/>
</dbReference>
<keyword evidence="2" id="KW-0472">Membrane</keyword>
<protein>
    <recommendedName>
        <fullName evidence="6">Mid2 domain-containing protein</fullName>
    </recommendedName>
</protein>
<keyword evidence="5" id="KW-1185">Reference proteome</keyword>
<dbReference type="eggNOG" id="ENOG502SEFR">
    <property type="taxonomic scope" value="Eukaryota"/>
</dbReference>
<proteinExistence type="predicted"/>
<dbReference type="AlphaFoldDB" id="G4TBE8"/>
<reference evidence="4 5" key="1">
    <citation type="journal article" date="2011" name="PLoS Pathog.">
        <title>Endophytic Life Strategies Decoded by Genome and Transcriptome Analyses of the Mutualistic Root Symbiont Piriformospora indica.</title>
        <authorList>
            <person name="Zuccaro A."/>
            <person name="Lahrmann U."/>
            <person name="Guldener U."/>
            <person name="Langen G."/>
            <person name="Pfiffi S."/>
            <person name="Biedenkopf D."/>
            <person name="Wong P."/>
            <person name="Samans B."/>
            <person name="Grimm C."/>
            <person name="Basiewicz M."/>
            <person name="Murat C."/>
            <person name="Martin F."/>
            <person name="Kogel K.H."/>
        </authorList>
    </citation>
    <scope>NUCLEOTIDE SEQUENCE [LARGE SCALE GENOMIC DNA]</scope>
    <source>
        <strain evidence="4 5">DSM 11827</strain>
    </source>
</reference>
<feature type="chain" id="PRO_5003468338" description="Mid2 domain-containing protein" evidence="3">
    <location>
        <begin position="20"/>
        <end position="314"/>
    </location>
</feature>
<keyword evidence="2" id="KW-1133">Transmembrane helix</keyword>
<evidence type="ECO:0000256" key="3">
    <source>
        <dbReference type="SAM" id="SignalP"/>
    </source>
</evidence>
<sequence length="314" mass="31431">MVALITLVFIASLLSTSTASPIYQIGEVIGEIRDLRAEPRQESRSGNLLTGPITFQTVTTSQTQAGTITQTCEVTLTPVTARDGTPAVLHSKQCKFTVGNGGGGQQSSSSSAESSTAVETSTSSQASATETSTSSQETLTSSSTASSSTVSGTAPPAISEIGTNIIPASGSTTLESSSATQSTSSVTGSQSAAQPVVSVVGPSSISNTGNPVITTGGSSTATGTEPITVVTTLSNGQVSTAVSTPTPAAAEAAAQTPGRKLEVLPIGLGVFAGVSVIALIVVGLVTYERTKYRKAFRKRKLAEAGAQMGYGGMA</sequence>
<dbReference type="OMA" id="MLQTCTI"/>
<feature type="region of interest" description="Disordered" evidence="1">
    <location>
        <begin position="201"/>
        <end position="220"/>
    </location>
</feature>
<dbReference type="OrthoDB" id="2596908at2759"/>
<evidence type="ECO:0000313" key="4">
    <source>
        <dbReference type="EMBL" id="CCA68654.1"/>
    </source>
</evidence>
<dbReference type="Proteomes" id="UP000007148">
    <property type="component" value="Unassembled WGS sequence"/>
</dbReference>
<comment type="caution">
    <text evidence="4">The sequence shown here is derived from an EMBL/GenBank/DDBJ whole genome shotgun (WGS) entry which is preliminary data.</text>
</comment>
<accession>G4TBE8</accession>
<feature type="transmembrane region" description="Helical" evidence="2">
    <location>
        <begin position="263"/>
        <end position="287"/>
    </location>
</feature>
<feature type="compositionally biased region" description="Low complexity" evidence="1">
    <location>
        <begin position="171"/>
        <end position="192"/>
    </location>
</feature>
<dbReference type="STRING" id="1109443.G4TBE8"/>
<organism evidence="4 5">
    <name type="scientific">Serendipita indica (strain DSM 11827)</name>
    <name type="common">Root endophyte fungus</name>
    <name type="synonym">Piriformospora indica</name>
    <dbReference type="NCBI Taxonomy" id="1109443"/>
    <lineage>
        <taxon>Eukaryota</taxon>
        <taxon>Fungi</taxon>
        <taxon>Dikarya</taxon>
        <taxon>Basidiomycota</taxon>
        <taxon>Agaricomycotina</taxon>
        <taxon>Agaricomycetes</taxon>
        <taxon>Sebacinales</taxon>
        <taxon>Serendipitaceae</taxon>
        <taxon>Serendipita</taxon>
    </lineage>
</organism>
<dbReference type="InParanoid" id="G4TBE8"/>